<dbReference type="InterPro" id="IPR011933">
    <property type="entry name" value="Double_TM_dom"/>
</dbReference>
<evidence type="ECO:0000259" key="2">
    <source>
        <dbReference type="Pfam" id="PF07584"/>
    </source>
</evidence>
<feature type="domain" description="Aerotolerance regulator N-terminal" evidence="2">
    <location>
        <begin position="1"/>
        <end position="76"/>
    </location>
</feature>
<keyword evidence="1" id="KW-0472">Membrane</keyword>
<keyword evidence="1" id="KW-1133">Transmembrane helix</keyword>
<keyword evidence="1" id="KW-0812">Transmembrane</keyword>
<dbReference type="PANTHER" id="PTHR37464:SF1">
    <property type="entry name" value="BLL2463 PROTEIN"/>
    <property type="match status" value="1"/>
</dbReference>
<feature type="transmembrane region" description="Helical" evidence="1">
    <location>
        <begin position="6"/>
        <end position="24"/>
    </location>
</feature>
<evidence type="ECO:0000256" key="1">
    <source>
        <dbReference type="SAM" id="Phobius"/>
    </source>
</evidence>
<protein>
    <submittedName>
        <fullName evidence="3">BatA domain-containing protein</fullName>
    </submittedName>
</protein>
<sequence length="684" mass="75733">MAIAYPWFLLGLISLVVPIAIHLFELRRPKRVLFTNVGFIREVKLVTARQRKLKHLLVLVARIGFLTFLVFMFVQPYIPAPVESNNAQTQVGVVVDTSPSMQAGLSDDQSLFEQAVKQARELPAAYPATTNFVMPTVTQSLSTAAYQVVIDKLRVSGQENTAASNLLRLQRGKGTEQAFIFSDFQKNSFSIKALNALDSTQQVFLVPVGGKEVQNAFVDSVWSDDAFIRSNTDLLLNIRLRNGGNKAVENCQAKLYIGEKQAAVFRVIVPVDKPVTTTVRVRVEGEQLTQCRIELEDYPVVFDNKFYFTLQPSPKIKILDVATGATATRQLYANEPLFSYGAAKPGSSDYRQVEEANLIVLQGQERIDVGLRESLKRVVQRGGSVVIVPPSGVAGRASYDQLFEEFGIGPVQWEKAGLAPALREVAVPSAQSPFFKDVFGAQNRQPVMPKASPVLSWSRSGADIMRMRDGDGFLGSYSSGKGTVYLFSAPFDNAYSDFTQHALFVPVMYRLAMQSYQRQQQPAYRLNQGTIALNVAEATATAKESEQVFKLSKDSSTFIPSQRLQAGVLRFDVPAEMREPGFYNLTSNNRVVATVAFNFDKRESELAAYSADELRQLVGANHPNIHVYDASTGESVAAKYRAERVGTPLWQYCLWAALVCLLAEVLLLRFFRQPRAVEATAVAA</sequence>
<accession>A0ABY4G336</accession>
<reference evidence="3" key="1">
    <citation type="submission" date="2022-04" db="EMBL/GenBank/DDBJ databases">
        <title>Hymenobacter sp. isolated from the air.</title>
        <authorList>
            <person name="Won M."/>
            <person name="Lee C.-M."/>
            <person name="Woen H.-Y."/>
            <person name="Kwon S.-W."/>
        </authorList>
    </citation>
    <scope>NUCLEOTIDE SEQUENCE</scope>
    <source>
        <strain evidence="3">5420S-77</strain>
    </source>
</reference>
<evidence type="ECO:0000313" key="4">
    <source>
        <dbReference type="Proteomes" id="UP000830401"/>
    </source>
</evidence>
<dbReference type="InterPro" id="IPR024163">
    <property type="entry name" value="Aerotolerance_reg_N"/>
</dbReference>
<dbReference type="Pfam" id="PF07584">
    <property type="entry name" value="BatA"/>
    <property type="match status" value="1"/>
</dbReference>
<dbReference type="RefSeq" id="WP_245119098.1">
    <property type="nucleotide sequence ID" value="NZ_CP095061.1"/>
</dbReference>
<dbReference type="Proteomes" id="UP000830401">
    <property type="component" value="Chromosome"/>
</dbReference>
<organism evidence="3 4">
    <name type="scientific">Hymenobacter volaticus</name>
    <dbReference type="NCBI Taxonomy" id="2932254"/>
    <lineage>
        <taxon>Bacteria</taxon>
        <taxon>Pseudomonadati</taxon>
        <taxon>Bacteroidota</taxon>
        <taxon>Cytophagia</taxon>
        <taxon>Cytophagales</taxon>
        <taxon>Hymenobacteraceae</taxon>
        <taxon>Hymenobacter</taxon>
    </lineage>
</organism>
<proteinExistence type="predicted"/>
<feature type="transmembrane region" description="Helical" evidence="1">
    <location>
        <begin position="649"/>
        <end position="668"/>
    </location>
</feature>
<dbReference type="NCBIfam" id="TIGR02226">
    <property type="entry name" value="two_anch"/>
    <property type="match status" value="1"/>
</dbReference>
<dbReference type="PANTHER" id="PTHR37464">
    <property type="entry name" value="BLL2463 PROTEIN"/>
    <property type="match status" value="1"/>
</dbReference>
<name>A0ABY4G336_9BACT</name>
<evidence type="ECO:0000313" key="3">
    <source>
        <dbReference type="EMBL" id="UOQ65089.1"/>
    </source>
</evidence>
<gene>
    <name evidence="3" type="ORF">MUN86_16160</name>
</gene>
<keyword evidence="4" id="KW-1185">Reference proteome</keyword>
<feature type="transmembrane region" description="Helical" evidence="1">
    <location>
        <begin position="56"/>
        <end position="78"/>
    </location>
</feature>
<dbReference type="EMBL" id="CP095061">
    <property type="protein sequence ID" value="UOQ65089.1"/>
    <property type="molecule type" value="Genomic_DNA"/>
</dbReference>